<dbReference type="InterPro" id="IPR004046">
    <property type="entry name" value="GST_C"/>
</dbReference>
<organism evidence="2 3">
    <name type="scientific">Ditylenchus dipsaci</name>
    <dbReference type="NCBI Taxonomy" id="166011"/>
    <lineage>
        <taxon>Eukaryota</taxon>
        <taxon>Metazoa</taxon>
        <taxon>Ecdysozoa</taxon>
        <taxon>Nematoda</taxon>
        <taxon>Chromadorea</taxon>
        <taxon>Rhabditida</taxon>
        <taxon>Tylenchina</taxon>
        <taxon>Tylenchomorpha</taxon>
        <taxon>Sphaerularioidea</taxon>
        <taxon>Anguinidae</taxon>
        <taxon>Anguininae</taxon>
        <taxon>Ditylenchus</taxon>
    </lineage>
</organism>
<evidence type="ECO:0000259" key="1">
    <source>
        <dbReference type="Pfam" id="PF14497"/>
    </source>
</evidence>
<dbReference type="WBParaSite" id="jg11601">
    <property type="protein sequence ID" value="jg11601"/>
    <property type="gene ID" value="jg11601"/>
</dbReference>
<dbReference type="InterPro" id="IPR036282">
    <property type="entry name" value="Glutathione-S-Trfase_C_sf"/>
</dbReference>
<dbReference type="Pfam" id="PF14497">
    <property type="entry name" value="GST_C_3"/>
    <property type="match status" value="1"/>
</dbReference>
<reference evidence="3" key="1">
    <citation type="submission" date="2022-11" db="UniProtKB">
        <authorList>
            <consortium name="WormBaseParasite"/>
        </authorList>
    </citation>
    <scope>IDENTIFICATION</scope>
</reference>
<evidence type="ECO:0000313" key="2">
    <source>
        <dbReference type="Proteomes" id="UP000887574"/>
    </source>
</evidence>
<keyword evidence="2" id="KW-1185">Reference proteome</keyword>
<protein>
    <submittedName>
        <fullName evidence="3">Glutathione S-transferase C-terminal domain-containing protein</fullName>
    </submittedName>
</protein>
<name>A0A915CR41_9BILA</name>
<dbReference type="Proteomes" id="UP000887574">
    <property type="component" value="Unplaced"/>
</dbReference>
<dbReference type="AlphaFoldDB" id="A0A915CR41"/>
<feature type="domain" description="Glutathione S-transferase C-terminal" evidence="1">
    <location>
        <begin position="15"/>
        <end position="81"/>
    </location>
</feature>
<evidence type="ECO:0000313" key="3">
    <source>
        <dbReference type="WBParaSite" id="jg11601"/>
    </source>
</evidence>
<accession>A0A915CR41</accession>
<dbReference type="Gene3D" id="1.20.1050.10">
    <property type="match status" value="1"/>
</dbReference>
<dbReference type="SUPFAM" id="SSF47616">
    <property type="entry name" value="GST C-terminal domain-like"/>
    <property type="match status" value="1"/>
</dbReference>
<sequence length="86" mass="9895">MVIEQVLIPCCNRDYGPYFEKQLEKNNSGYLVGEATSFAACFSDFALTYGRVDIFDKFPRVQYHCKAILSLPQLQDHLKNRPESLC</sequence>
<proteinExistence type="predicted"/>